<dbReference type="InterPro" id="IPR036656">
    <property type="entry name" value="QCR9_sf"/>
</dbReference>
<reference evidence="2 3" key="1">
    <citation type="submission" date="2024-10" db="EMBL/GenBank/DDBJ databases">
        <title>Updated reference genomes for cyclostephanoid diatoms.</title>
        <authorList>
            <person name="Roberts W.R."/>
            <person name="Alverson A.J."/>
        </authorList>
    </citation>
    <scope>NUCLEOTIDE SEQUENCE [LARGE SCALE GENOMIC DNA]</scope>
    <source>
        <strain evidence="2 3">AJA228-03</strain>
    </source>
</reference>
<evidence type="ECO:0000313" key="3">
    <source>
        <dbReference type="Proteomes" id="UP001530377"/>
    </source>
</evidence>
<evidence type="ECO:0000313" key="2">
    <source>
        <dbReference type="EMBL" id="KAL3810836.1"/>
    </source>
</evidence>
<keyword evidence="3" id="KW-1185">Reference proteome</keyword>
<protein>
    <submittedName>
        <fullName evidence="2">Uncharacterized protein</fullName>
    </submittedName>
</protein>
<organism evidence="2 3">
    <name type="scientific">Cyclostephanos tholiformis</name>
    <dbReference type="NCBI Taxonomy" id="382380"/>
    <lineage>
        <taxon>Eukaryota</taxon>
        <taxon>Sar</taxon>
        <taxon>Stramenopiles</taxon>
        <taxon>Ochrophyta</taxon>
        <taxon>Bacillariophyta</taxon>
        <taxon>Coscinodiscophyceae</taxon>
        <taxon>Thalassiosirophycidae</taxon>
        <taxon>Stephanodiscales</taxon>
        <taxon>Stephanodiscaceae</taxon>
        <taxon>Cyclostephanos</taxon>
    </lineage>
</organism>
<feature type="compositionally biased region" description="Acidic residues" evidence="1">
    <location>
        <begin position="109"/>
        <end position="142"/>
    </location>
</feature>
<proteinExistence type="predicted"/>
<evidence type="ECO:0000256" key="1">
    <source>
        <dbReference type="SAM" id="MobiDB-lite"/>
    </source>
</evidence>
<dbReference type="AlphaFoldDB" id="A0ABD3RJY9"/>
<name>A0ABD3RJY9_9STRA</name>
<gene>
    <name evidence="2" type="ORF">ACHAXA_007491</name>
</gene>
<dbReference type="Proteomes" id="UP001530377">
    <property type="component" value="Unassembled WGS sequence"/>
</dbReference>
<feature type="region of interest" description="Disordered" evidence="1">
    <location>
        <begin position="103"/>
        <end position="142"/>
    </location>
</feature>
<dbReference type="SUPFAM" id="SSF81514">
    <property type="entry name" value="Subunit X (non-heme 7 kDa protein) of cytochrome bc1 complex (Ubiquinol-cytochrome c reductase)"/>
    <property type="match status" value="1"/>
</dbReference>
<sequence length="142" mass="15260">MLLSALRNSSRIGLFRRLPTGISTSSSSSASSSLLLRHKSSASGGIPAPILKGWYGIFGKSAIGYATWLVAGIIVAEGLTGAVTDGVWNSVNAGRTYHTVDWSKFKSGDEDDEEEEEEEVEEDGGEEGEEEEEEEEEGDDDE</sequence>
<dbReference type="EMBL" id="JALLPB020000297">
    <property type="protein sequence ID" value="KAL3810836.1"/>
    <property type="molecule type" value="Genomic_DNA"/>
</dbReference>
<accession>A0ABD3RJY9</accession>
<comment type="caution">
    <text evidence="2">The sequence shown here is derived from an EMBL/GenBank/DDBJ whole genome shotgun (WGS) entry which is preliminary data.</text>
</comment>